<sequence length="227" mass="25660">MKVDNNTFRSGYLQVLESKIIKALPGTDLRSTPHIESKIKKWKKVYNSLFSLLSLSGIGWNDTDKMLDIVKEEAWDDNVKDVDAKSLRNKSWPFYEDWLIIFGKNRANGEFAESATDAVQNMDKEDKVGEFVPLDSSGVGGMECSNSVTHRPTKADSRMKFIGSRMGYANDLSATRKGLNAKLLKLPLCPNDRLSATDLIIHDAQRIDFFFSLSNEDKLLYVNRLLS</sequence>
<proteinExistence type="predicted"/>
<dbReference type="PANTHER" id="PTHR46250">
    <property type="entry name" value="MYB/SANT-LIKE DNA-BINDING DOMAIN PROTEIN-RELATED"/>
    <property type="match status" value="1"/>
</dbReference>
<keyword evidence="2" id="KW-1185">Reference proteome</keyword>
<accession>A0A7J0E2J0</accession>
<evidence type="ECO:0000313" key="2">
    <source>
        <dbReference type="Proteomes" id="UP000585474"/>
    </source>
</evidence>
<dbReference type="Proteomes" id="UP000585474">
    <property type="component" value="Unassembled WGS sequence"/>
</dbReference>
<dbReference type="AlphaFoldDB" id="A0A7J0E2J0"/>
<name>A0A7J0E2J0_9ERIC</name>
<evidence type="ECO:0000313" key="1">
    <source>
        <dbReference type="EMBL" id="GFY80743.1"/>
    </source>
</evidence>
<dbReference type="OrthoDB" id="618098at2759"/>
<protein>
    <recommendedName>
        <fullName evidence="3">Myb/SANT-like domain-containing protein</fullName>
    </recommendedName>
</protein>
<dbReference type="PANTHER" id="PTHR46250:SF15">
    <property type="entry name" value="OS01G0523800 PROTEIN"/>
    <property type="match status" value="1"/>
</dbReference>
<comment type="caution">
    <text evidence="1">The sequence shown here is derived from an EMBL/GenBank/DDBJ whole genome shotgun (WGS) entry which is preliminary data.</text>
</comment>
<gene>
    <name evidence="1" type="ORF">Acr_01g0005520</name>
</gene>
<dbReference type="EMBL" id="BJWL01000001">
    <property type="protein sequence ID" value="GFY80743.1"/>
    <property type="molecule type" value="Genomic_DNA"/>
</dbReference>
<reference evidence="1 2" key="1">
    <citation type="submission" date="2019-07" db="EMBL/GenBank/DDBJ databases">
        <title>De Novo Assembly of kiwifruit Actinidia rufa.</title>
        <authorList>
            <person name="Sugita-Konishi S."/>
            <person name="Sato K."/>
            <person name="Mori E."/>
            <person name="Abe Y."/>
            <person name="Kisaki G."/>
            <person name="Hamano K."/>
            <person name="Suezawa K."/>
            <person name="Otani M."/>
            <person name="Fukuda T."/>
            <person name="Manabe T."/>
            <person name="Gomi K."/>
            <person name="Tabuchi M."/>
            <person name="Akimitsu K."/>
            <person name="Kataoka I."/>
        </authorList>
    </citation>
    <scope>NUCLEOTIDE SEQUENCE [LARGE SCALE GENOMIC DNA]</scope>
    <source>
        <strain evidence="2">cv. Fuchu</strain>
    </source>
</reference>
<evidence type="ECO:0008006" key="3">
    <source>
        <dbReference type="Google" id="ProtNLM"/>
    </source>
</evidence>
<organism evidence="1 2">
    <name type="scientific">Actinidia rufa</name>
    <dbReference type="NCBI Taxonomy" id="165716"/>
    <lineage>
        <taxon>Eukaryota</taxon>
        <taxon>Viridiplantae</taxon>
        <taxon>Streptophyta</taxon>
        <taxon>Embryophyta</taxon>
        <taxon>Tracheophyta</taxon>
        <taxon>Spermatophyta</taxon>
        <taxon>Magnoliopsida</taxon>
        <taxon>eudicotyledons</taxon>
        <taxon>Gunneridae</taxon>
        <taxon>Pentapetalae</taxon>
        <taxon>asterids</taxon>
        <taxon>Ericales</taxon>
        <taxon>Actinidiaceae</taxon>
        <taxon>Actinidia</taxon>
    </lineage>
</organism>